<evidence type="ECO:0000256" key="1">
    <source>
        <dbReference type="SAM" id="SignalP"/>
    </source>
</evidence>
<keyword evidence="1" id="KW-0732">Signal</keyword>
<dbReference type="EMBL" id="HBKQ01028964">
    <property type="protein sequence ID" value="CAE2247772.1"/>
    <property type="molecule type" value="Transcribed_RNA"/>
</dbReference>
<gene>
    <name evidence="2" type="ORF">OAUR00152_LOCUS19698</name>
</gene>
<accession>A0A7S4J1X2</accession>
<reference evidence="2" key="1">
    <citation type="submission" date="2021-01" db="EMBL/GenBank/DDBJ databases">
        <authorList>
            <person name="Corre E."/>
            <person name="Pelletier E."/>
            <person name="Niang G."/>
            <person name="Scheremetjew M."/>
            <person name="Finn R."/>
            <person name="Kale V."/>
            <person name="Holt S."/>
            <person name="Cochrane G."/>
            <person name="Meng A."/>
            <person name="Brown T."/>
            <person name="Cohen L."/>
        </authorList>
    </citation>
    <scope>NUCLEOTIDE SEQUENCE</scope>
    <source>
        <strain evidence="2">Isolate 1302-5</strain>
    </source>
</reference>
<evidence type="ECO:0000313" key="2">
    <source>
        <dbReference type="EMBL" id="CAE2247772.1"/>
    </source>
</evidence>
<feature type="signal peptide" evidence="1">
    <location>
        <begin position="1"/>
        <end position="22"/>
    </location>
</feature>
<dbReference type="AlphaFoldDB" id="A0A7S4J1X2"/>
<name>A0A7S4J1X2_9STRA</name>
<organism evidence="2">
    <name type="scientific">Odontella aurita</name>
    <dbReference type="NCBI Taxonomy" id="265563"/>
    <lineage>
        <taxon>Eukaryota</taxon>
        <taxon>Sar</taxon>
        <taxon>Stramenopiles</taxon>
        <taxon>Ochrophyta</taxon>
        <taxon>Bacillariophyta</taxon>
        <taxon>Mediophyceae</taxon>
        <taxon>Biddulphiophycidae</taxon>
        <taxon>Eupodiscales</taxon>
        <taxon>Odontellaceae</taxon>
        <taxon>Odontella</taxon>
    </lineage>
</organism>
<feature type="chain" id="PRO_5031128997" evidence="1">
    <location>
        <begin position="23"/>
        <end position="392"/>
    </location>
</feature>
<protein>
    <submittedName>
        <fullName evidence="2">Uncharacterized protein</fullName>
    </submittedName>
</protein>
<sequence length="392" mass="43931">MTRPSILLRLSALASFAACSSATAIDEAAAAMANHIISIKRLNEIYTSEVSADFGDSEKLWATNTLWQWKKILGEISSAIRYSNYHSYLGCYNETGLSGNQRRQVLDNLFTPYDGKIFISERTVINIDQRSCYLMSAELGVFRECLENAPQNVTEHFELQPAGPSMKMLEGFYDAITRRLLGEDVQVSTDKGTINITQDEDMVIDLTFCPVINYLIGDTTKPEVTFKSLAREATDFMVDDSGVHVKDRDFFYQAYNNSLTDEKPSRMKQWHDVVVNVTSRTDDQGYNRCLNYTIQESMVLTQTMGGMAQVSFPRDETVGREDEECIFYLVRAMANHPYLCRMDLKGKVKTNDDDEDKNQPKMEGSGAPWSKGAYGASALVSVAAGLALNVLL</sequence>
<proteinExistence type="predicted"/>